<evidence type="ECO:0000256" key="6">
    <source>
        <dbReference type="SAM" id="MobiDB-lite"/>
    </source>
</evidence>
<reference evidence="10" key="1">
    <citation type="submission" date="2016-07" db="EMBL/GenBank/DDBJ databases">
        <title>Multiple horizontal gene transfer events from other fungi enriched the ability of initially mycotrophic Trichoderma (Ascomycota) to feed on dead plant biomass.</title>
        <authorList>
            <consortium name="DOE Joint Genome Institute"/>
            <person name="Atanasova L."/>
            <person name="Chenthamara K."/>
            <person name="Zhang J."/>
            <person name="Grujic M."/>
            <person name="Henrissat B."/>
            <person name="Kuo A."/>
            <person name="Aerts A."/>
            <person name="Salamov A."/>
            <person name="Lipzen A."/>
            <person name="Labutti K."/>
            <person name="Barry K."/>
            <person name="Miao Y."/>
            <person name="Rahimi M.J."/>
            <person name="Shen Q."/>
            <person name="Grigoriev I.V."/>
            <person name="Kubicek C.P."/>
            <person name="Druzhinina I.S."/>
        </authorList>
    </citation>
    <scope>NUCLEOTIDE SEQUENCE [LARGE SCALE GENOMIC DNA]</scope>
    <source>
        <strain evidence="10">TUCIM 6016</strain>
    </source>
</reference>
<keyword evidence="7" id="KW-0812">Transmembrane</keyword>
<dbReference type="PANTHER" id="PTHR10963:SF42">
    <property type="entry name" value="PUTATIVE (AFU_ORTHOLOGUE AFUA_5G02280)-RELATED"/>
    <property type="match status" value="1"/>
</dbReference>
<comment type="similarity">
    <text evidence="2">Belongs to the glycosyl hydrolase 16 family.</text>
</comment>
<dbReference type="Pfam" id="PF26113">
    <property type="entry name" value="GH16_XgeA"/>
    <property type="match status" value="1"/>
</dbReference>
<keyword evidence="7" id="KW-1133">Transmembrane helix</keyword>
<accession>A0A2T4BJZ1</accession>
<evidence type="ECO:0000256" key="4">
    <source>
        <dbReference type="ARBA" id="ARBA00022801"/>
    </source>
</evidence>
<dbReference type="InterPro" id="IPR000757">
    <property type="entry name" value="Beta-glucanase-like"/>
</dbReference>
<dbReference type="EC" id="3.2.1.6" evidence="3"/>
<dbReference type="GeneID" id="36600370"/>
<dbReference type="InterPro" id="IPR050546">
    <property type="entry name" value="Glycosyl_Hydrlase_16"/>
</dbReference>
<name>A0A2T4BJZ1_9HYPO</name>
<dbReference type="OrthoDB" id="192832at2759"/>
<dbReference type="SUPFAM" id="SSF49899">
    <property type="entry name" value="Concanavalin A-like lectins/glucanases"/>
    <property type="match status" value="1"/>
</dbReference>
<dbReference type="Proteomes" id="UP000241546">
    <property type="component" value="Unassembled WGS sequence"/>
</dbReference>
<dbReference type="EMBL" id="KZ680208">
    <property type="protein sequence ID" value="PTB69626.1"/>
    <property type="molecule type" value="Genomic_DNA"/>
</dbReference>
<evidence type="ECO:0000256" key="7">
    <source>
        <dbReference type="SAM" id="Phobius"/>
    </source>
</evidence>
<dbReference type="AlphaFoldDB" id="A0A2T4BJZ1"/>
<keyword evidence="10" id="KW-1185">Reference proteome</keyword>
<organism evidence="9 10">
    <name type="scientific">Trichoderma citrinoviride</name>
    <dbReference type="NCBI Taxonomy" id="58853"/>
    <lineage>
        <taxon>Eukaryota</taxon>
        <taxon>Fungi</taxon>
        <taxon>Dikarya</taxon>
        <taxon>Ascomycota</taxon>
        <taxon>Pezizomycotina</taxon>
        <taxon>Sordariomycetes</taxon>
        <taxon>Hypocreomycetidae</taxon>
        <taxon>Hypocreales</taxon>
        <taxon>Hypocreaceae</taxon>
        <taxon>Trichoderma</taxon>
    </lineage>
</organism>
<sequence>MQRGSIKPGEVPPGYEEYPLDNRGYRQSGSSSPALWNPRYWSKKVWIGIAAVVIIAIIIGVAVGVTQGKKKSYPDYSQLTYTLKDTFQGEDFFDNFNYFTGFDPAQGFVHYVPQPQAQQMNLTFASQDAAVLRVDTSVGPGSNPDASTGRFSVRVESKKTYNDGLFIFDVRHTPYGCGTWPALWLTDPSNWPDNGEIDVMEATNKAADGNQMTLHTSKGCSMGVQRKQTDKALQDNCDSSKNGNAGCGVQGPGSTFGSAFNANGGGVMAMEWRDAGIRVWQFARSSIPADITGQKPDPSTWGEAAADFPSTDCNVGSHFRNNSIILNIDLCGDLVYGVWDSSGCKLSFNCTDIVANQPQSFTDAYWEVGKFQVYQAA</sequence>
<dbReference type="PANTHER" id="PTHR10963">
    <property type="entry name" value="GLYCOSYL HYDROLASE-RELATED"/>
    <property type="match status" value="1"/>
</dbReference>
<protein>
    <recommendedName>
        <fullName evidence="3">endo-1,3(4)-beta-glucanase</fullName>
        <ecNumber evidence="3">3.2.1.6</ecNumber>
    </recommendedName>
</protein>
<evidence type="ECO:0000313" key="9">
    <source>
        <dbReference type="EMBL" id="PTB69626.1"/>
    </source>
</evidence>
<proteinExistence type="inferred from homology"/>
<dbReference type="RefSeq" id="XP_024752946.1">
    <property type="nucleotide sequence ID" value="XM_024892252.1"/>
</dbReference>
<evidence type="ECO:0000313" key="10">
    <source>
        <dbReference type="Proteomes" id="UP000241546"/>
    </source>
</evidence>
<dbReference type="Gene3D" id="2.60.120.200">
    <property type="match status" value="1"/>
</dbReference>
<evidence type="ECO:0000256" key="5">
    <source>
        <dbReference type="ARBA" id="ARBA00023295"/>
    </source>
</evidence>
<keyword evidence="4 9" id="KW-0378">Hydrolase</keyword>
<feature type="region of interest" description="Disordered" evidence="6">
    <location>
        <begin position="1"/>
        <end position="26"/>
    </location>
</feature>
<dbReference type="InterPro" id="IPR013320">
    <property type="entry name" value="ConA-like_dom_sf"/>
</dbReference>
<evidence type="ECO:0000256" key="2">
    <source>
        <dbReference type="ARBA" id="ARBA00006865"/>
    </source>
</evidence>
<keyword evidence="5" id="KW-0326">Glycosidase</keyword>
<evidence type="ECO:0000256" key="3">
    <source>
        <dbReference type="ARBA" id="ARBA00012599"/>
    </source>
</evidence>
<keyword evidence="7" id="KW-0472">Membrane</keyword>
<evidence type="ECO:0000256" key="1">
    <source>
        <dbReference type="ARBA" id="ARBA00000124"/>
    </source>
</evidence>
<evidence type="ECO:0000259" key="8">
    <source>
        <dbReference type="PROSITE" id="PS51762"/>
    </source>
</evidence>
<dbReference type="FunFam" id="2.60.120.200:FF:000114">
    <property type="entry name" value="Probable endo-1,3(4)-beta-glucanase NFIA_089530"/>
    <property type="match status" value="1"/>
</dbReference>
<gene>
    <name evidence="9" type="ORF">BBK36DRAFT_1134275</name>
</gene>
<feature type="compositionally biased region" description="Low complexity" evidence="6">
    <location>
        <begin position="8"/>
        <end position="17"/>
    </location>
</feature>
<dbReference type="PROSITE" id="PS51762">
    <property type="entry name" value="GH16_2"/>
    <property type="match status" value="1"/>
</dbReference>
<dbReference type="GO" id="GO:0052861">
    <property type="term" value="F:endo-1,3(4)-beta-glucanase activity"/>
    <property type="evidence" value="ECO:0007669"/>
    <property type="project" value="UniProtKB-EC"/>
</dbReference>
<feature type="domain" description="GH16" evidence="8">
    <location>
        <begin position="74"/>
        <end position="343"/>
    </location>
</feature>
<comment type="catalytic activity">
    <reaction evidence="1">
        <text>Endohydrolysis of (1-&gt;3)- or (1-&gt;4)-linkages in beta-D-glucans when the glucose residue whose reducing group is involved in the linkage to be hydrolyzed is itself substituted at C-3.</text>
        <dbReference type="EC" id="3.2.1.6"/>
    </reaction>
</comment>
<dbReference type="CDD" id="cd02181">
    <property type="entry name" value="GH16_fungal_Lam16A_glucanase"/>
    <property type="match status" value="1"/>
</dbReference>
<dbReference type="GO" id="GO:0009251">
    <property type="term" value="P:glucan catabolic process"/>
    <property type="evidence" value="ECO:0007669"/>
    <property type="project" value="TreeGrafter"/>
</dbReference>
<feature type="transmembrane region" description="Helical" evidence="7">
    <location>
        <begin position="45"/>
        <end position="65"/>
    </location>
</feature>